<dbReference type="Proteomes" id="UP000059542">
    <property type="component" value="Chromosome"/>
</dbReference>
<proteinExistence type="predicted"/>
<dbReference type="Gene3D" id="1.20.1110.10">
    <property type="entry name" value="Calcium-transporting ATPase, transmembrane domain"/>
    <property type="match status" value="1"/>
</dbReference>
<keyword evidence="1" id="KW-1133">Transmembrane helix</keyword>
<evidence type="ECO:0000259" key="2">
    <source>
        <dbReference type="Pfam" id="PF00689"/>
    </source>
</evidence>
<feature type="transmembrane region" description="Helical" evidence="1">
    <location>
        <begin position="51"/>
        <end position="74"/>
    </location>
</feature>
<dbReference type="STRING" id="1411621.AUC43_17725"/>
<feature type="transmembrane region" description="Helical" evidence="1">
    <location>
        <begin position="118"/>
        <end position="136"/>
    </location>
</feature>
<reference evidence="3 4" key="1">
    <citation type="submission" date="2015-12" db="EMBL/GenBank/DDBJ databases">
        <authorList>
            <person name="Shamseldin A."/>
            <person name="Moawad H."/>
            <person name="Abd El-Rahim W.M."/>
            <person name="Sadowsky M.J."/>
        </authorList>
    </citation>
    <scope>NUCLEOTIDE SEQUENCE [LARGE SCALE GENOMIC DNA]</scope>
    <source>
        <strain evidence="3 4">DG5B</strain>
    </source>
</reference>
<dbReference type="InterPro" id="IPR006068">
    <property type="entry name" value="ATPase_P-typ_cation-transptr_C"/>
</dbReference>
<dbReference type="SUPFAM" id="SSF81665">
    <property type="entry name" value="Calcium ATPase, transmembrane domain M"/>
    <property type="match status" value="1"/>
</dbReference>
<feature type="domain" description="Cation-transporting P-type ATPase C-terminal" evidence="2">
    <location>
        <begin position="6"/>
        <end position="162"/>
    </location>
</feature>
<organism evidence="3 4">
    <name type="scientific">Hymenobacter sedentarius</name>
    <dbReference type="NCBI Taxonomy" id="1411621"/>
    <lineage>
        <taxon>Bacteria</taxon>
        <taxon>Pseudomonadati</taxon>
        <taxon>Bacteroidota</taxon>
        <taxon>Cytophagia</taxon>
        <taxon>Cytophagales</taxon>
        <taxon>Hymenobacteraceae</taxon>
        <taxon>Hymenobacter</taxon>
    </lineage>
</organism>
<dbReference type="InterPro" id="IPR023298">
    <property type="entry name" value="ATPase_P-typ_TM_dom_sf"/>
</dbReference>
<dbReference type="EMBL" id="CP013909">
    <property type="protein sequence ID" value="ALW86755.1"/>
    <property type="molecule type" value="Genomic_DNA"/>
</dbReference>
<dbReference type="KEGG" id="hyg:AUC43_17725"/>
<name>A0A0U3T1I4_9BACT</name>
<keyword evidence="1" id="KW-0812">Transmembrane</keyword>
<evidence type="ECO:0000313" key="3">
    <source>
        <dbReference type="EMBL" id="ALW86755.1"/>
    </source>
</evidence>
<evidence type="ECO:0000256" key="1">
    <source>
        <dbReference type="SAM" id="Phobius"/>
    </source>
</evidence>
<dbReference type="AlphaFoldDB" id="A0A0U3T1I4"/>
<sequence length="168" mass="18011">MGAAGPVHVISLELLMGPTCSIVFENKTIEAGTMQRPPRPATTSFLQLKELALSIGQGLVVAAGVLGMAGYALAQGYSEPLTRALTFTTLVLANVLLTLVSRSRQHTLLTTLRYHNPLLPAMVGLTLLLLALYLYVPALQHLFQLQPLTWPQLAACAGVAALRTGWRP</sequence>
<evidence type="ECO:0000313" key="4">
    <source>
        <dbReference type="Proteomes" id="UP000059542"/>
    </source>
</evidence>
<keyword evidence="1" id="KW-0472">Membrane</keyword>
<keyword evidence="4" id="KW-1185">Reference proteome</keyword>
<accession>A0A0U3T1I4</accession>
<feature type="transmembrane region" description="Helical" evidence="1">
    <location>
        <begin position="80"/>
        <end position="97"/>
    </location>
</feature>
<dbReference type="Pfam" id="PF00689">
    <property type="entry name" value="Cation_ATPase_C"/>
    <property type="match status" value="1"/>
</dbReference>
<gene>
    <name evidence="3" type="ORF">AUC43_17725</name>
</gene>
<protein>
    <recommendedName>
        <fullName evidence="2">Cation-transporting P-type ATPase C-terminal domain-containing protein</fullName>
    </recommendedName>
</protein>